<protein>
    <submittedName>
        <fullName evidence="1">ACL115Wp</fullName>
    </submittedName>
</protein>
<dbReference type="RefSeq" id="NP_983289.1">
    <property type="nucleotide sequence ID" value="NM_208642.1"/>
</dbReference>
<reference evidence="2" key="2">
    <citation type="journal article" date="2013" name="G3 (Bethesda)">
        <title>Genomes of Ashbya fungi isolated from insects reveal four mating-type loci, numerous translocations, lack of transposons, and distinct gene duplications.</title>
        <authorList>
            <person name="Dietrich F.S."/>
            <person name="Voegeli S."/>
            <person name="Kuo S."/>
            <person name="Philippsen P."/>
        </authorList>
    </citation>
    <scope>GENOME REANNOTATION</scope>
    <source>
        <strain evidence="2">ATCC 10895 / CBS 109.51 / FGSC 9923 / NRRL Y-1056</strain>
    </source>
</reference>
<dbReference type="GeneID" id="4619409"/>
<dbReference type="Proteomes" id="UP000000591">
    <property type="component" value="Chromosome III"/>
</dbReference>
<organism evidence="1 2">
    <name type="scientific">Eremothecium gossypii (strain ATCC 10895 / CBS 109.51 / FGSC 9923 / NRRL Y-1056)</name>
    <name type="common">Yeast</name>
    <name type="synonym">Ashbya gossypii</name>
    <dbReference type="NCBI Taxonomy" id="284811"/>
    <lineage>
        <taxon>Eukaryota</taxon>
        <taxon>Fungi</taxon>
        <taxon>Dikarya</taxon>
        <taxon>Ascomycota</taxon>
        <taxon>Saccharomycotina</taxon>
        <taxon>Saccharomycetes</taxon>
        <taxon>Saccharomycetales</taxon>
        <taxon>Saccharomycetaceae</taxon>
        <taxon>Eremothecium</taxon>
    </lineage>
</organism>
<accession>Q75CN4</accession>
<proteinExistence type="predicted"/>
<dbReference type="AlphaFoldDB" id="Q75CN4"/>
<dbReference type="HOGENOM" id="CLU_1562508_0_0_1"/>
<evidence type="ECO:0000313" key="1">
    <source>
        <dbReference type="EMBL" id="AAS51113.1"/>
    </source>
</evidence>
<evidence type="ECO:0000313" key="2">
    <source>
        <dbReference type="Proteomes" id="UP000000591"/>
    </source>
</evidence>
<dbReference type="KEGG" id="ago:AGOS_ACL115W"/>
<reference evidence="1 2" key="1">
    <citation type="journal article" date="2004" name="Science">
        <title>The Ashbya gossypii genome as a tool for mapping the ancient Saccharomyces cerevisiae genome.</title>
        <authorList>
            <person name="Dietrich F.S."/>
            <person name="Voegeli S."/>
            <person name="Brachat S."/>
            <person name="Lerch A."/>
            <person name="Gates K."/>
            <person name="Steiner S."/>
            <person name="Mohr C."/>
            <person name="Pohlmann R."/>
            <person name="Luedi P."/>
            <person name="Choi S."/>
            <person name="Wing R.A."/>
            <person name="Flavier A."/>
            <person name="Gaffney T.D."/>
            <person name="Philippsen P."/>
        </authorList>
    </citation>
    <scope>NUCLEOTIDE SEQUENCE [LARGE SCALE GENOMIC DNA]</scope>
    <source>
        <strain evidence="2">ATCC 10895 / CBS 109.51 / FGSC 9923 / NRRL Y-1056</strain>
    </source>
</reference>
<keyword evidence="2" id="KW-1185">Reference proteome</keyword>
<dbReference type="EMBL" id="AE016816">
    <property type="protein sequence ID" value="AAS51113.1"/>
    <property type="molecule type" value="Genomic_DNA"/>
</dbReference>
<gene>
    <name evidence="1" type="ORF">AGOS_ACL115W</name>
</gene>
<sequence length="171" mass="19181">MAARGRPHGGTMTLPVDRAQKMKRSTANKLNFNVGKGLRAHPVTWGRSHQCHVPARAAGVPEIWICVRNGPISRSTVRRPPQVGYYLTAARTHLPRTALNTQWLPPISPMHLKRLHYGTSLVLDHNCGCRSWKKVSHPYTTNPRAPVHLSRRPRRYAAAGLAHRGPLYSRT</sequence>
<dbReference type="InParanoid" id="Q75CN4"/>
<name>Q75CN4_EREGS</name>